<evidence type="ECO:0000313" key="2">
    <source>
        <dbReference type="Proteomes" id="UP001162131"/>
    </source>
</evidence>
<comment type="caution">
    <text evidence="1">The sequence shown here is derived from an EMBL/GenBank/DDBJ whole genome shotgun (WGS) entry which is preliminary data.</text>
</comment>
<evidence type="ECO:0000313" key="1">
    <source>
        <dbReference type="EMBL" id="CAG9334567.1"/>
    </source>
</evidence>
<dbReference type="EMBL" id="CAJZBQ010000058">
    <property type="protein sequence ID" value="CAG9334567.1"/>
    <property type="molecule type" value="Genomic_DNA"/>
</dbReference>
<dbReference type="GO" id="GO:0020037">
    <property type="term" value="F:heme binding"/>
    <property type="evidence" value="ECO:0007669"/>
    <property type="project" value="InterPro"/>
</dbReference>
<accession>A0AAU9K432</accession>
<gene>
    <name evidence="1" type="ORF">BSTOLATCC_MIC61179</name>
</gene>
<dbReference type="InterPro" id="IPR012292">
    <property type="entry name" value="Globin/Proto"/>
</dbReference>
<protein>
    <recommendedName>
        <fullName evidence="3">Globin</fullName>
    </recommendedName>
</protein>
<name>A0AAU9K432_9CILI</name>
<reference evidence="1" key="1">
    <citation type="submission" date="2021-09" db="EMBL/GenBank/DDBJ databases">
        <authorList>
            <consortium name="AG Swart"/>
            <person name="Singh M."/>
            <person name="Singh A."/>
            <person name="Seah K."/>
            <person name="Emmerich C."/>
        </authorList>
    </citation>
    <scope>NUCLEOTIDE SEQUENCE</scope>
    <source>
        <strain evidence="1">ATCC30299</strain>
    </source>
</reference>
<keyword evidence="2" id="KW-1185">Reference proteome</keyword>
<dbReference type="AlphaFoldDB" id="A0AAU9K432"/>
<proteinExistence type="predicted"/>
<dbReference type="SUPFAM" id="SSF46458">
    <property type="entry name" value="Globin-like"/>
    <property type="match status" value="1"/>
</dbReference>
<dbReference type="Gene3D" id="1.10.490.10">
    <property type="entry name" value="Globins"/>
    <property type="match status" value="1"/>
</dbReference>
<sequence length="680" mass="79122">MESTVFIEHLKNSHQSALGEIDNSELKINFLRLIYSQGLTNFNPKNPINKTRLAEKSTEKINSLLPKCFYSYKLNLFESILNNFKNTSLALNVPATLIKVKDCPSPYLIKTNSSGKIHIKESCEQEFFRHKFAAENLFCYKNSIKGTISLHGSEDSKSFNTDYDIIQEFIHCKSNQISITRALWIQGKAIKYYNIIKRNKTHNYQKLSPKINSKNIKYQRRNSSFNELSTFKYTDLLQKSSQSINNPFKISEKRKSLIFDSALKDSKISFNKAKLVNKSYSLGALKDEPENYEKLILNTEKSDDCFSFESKIKIPEIEEMVIRFVNFLNHCVFTKKEVSGIVLDFIQGKESKWYLLDCKECSTVKKNNIILDKNPKCSHLRVKSSPDLNLSLMDDRAPTNCNYRQIGDNYPIKGLEIRKFKEPTKIVKASTTTEAPKSSEKELFKRLTLLSNKIDKITEKNHLPSLSNNDVKEQSIHAYNDFILHKNWIIDTKCHKNDTNSCLVKEEKPKKNCPFLQSHDNQDLLKHKNKPLWNDESHAYAKKCYSDIAEIYDEMKINSKNISLSKNFISKYGGDNFWDKFVISLYRKFISDKKLNEYFKNSCQKMIYTGFHQIFSGNSNIEFRRSIRNAHQSIGVAEEDFYLFLDKFEETFSEFSIEEDDKACIMSQIRSMMCLVCKLH</sequence>
<organism evidence="1 2">
    <name type="scientific">Blepharisma stoltei</name>
    <dbReference type="NCBI Taxonomy" id="1481888"/>
    <lineage>
        <taxon>Eukaryota</taxon>
        <taxon>Sar</taxon>
        <taxon>Alveolata</taxon>
        <taxon>Ciliophora</taxon>
        <taxon>Postciliodesmatophora</taxon>
        <taxon>Heterotrichea</taxon>
        <taxon>Heterotrichida</taxon>
        <taxon>Blepharismidae</taxon>
        <taxon>Blepharisma</taxon>
    </lineage>
</organism>
<dbReference type="InterPro" id="IPR009050">
    <property type="entry name" value="Globin-like_sf"/>
</dbReference>
<evidence type="ECO:0008006" key="3">
    <source>
        <dbReference type="Google" id="ProtNLM"/>
    </source>
</evidence>
<dbReference type="Proteomes" id="UP001162131">
    <property type="component" value="Unassembled WGS sequence"/>
</dbReference>
<dbReference type="GO" id="GO:0019825">
    <property type="term" value="F:oxygen binding"/>
    <property type="evidence" value="ECO:0007669"/>
    <property type="project" value="InterPro"/>
</dbReference>